<dbReference type="STRING" id="1313304.CALK_1867"/>
<feature type="chain" id="PRO_5004682200" description="Right handed beta helix domain-containing protein" evidence="1">
    <location>
        <begin position="28"/>
        <end position="274"/>
    </location>
</feature>
<feature type="signal peptide" evidence="1">
    <location>
        <begin position="1"/>
        <end position="27"/>
    </location>
</feature>
<sequence>MYVGRQFLKRITLVLLMQTVMTLPVPAEEIVVSPRGSALREALQSAQSGTTIVLEDGNYYGEFPIPPGVTVVSQNLHGAVLNGVGAEHVVTLTNNATLRGVQVQNGRIGVFSRGLDNTIAECRISRNRNSGISSIIAVPEIRDNIIYRNGGSGIQIWVDDKAYNGSIEHNTIAHNENHGISLGGEAEIHVRNNIVAYNKRLTLQVQGPEVTVVQENNNYFGNIEFNMALPEDNFSYDPEFIDARSGNFNFPSSSRSSFDATDRGRLGSRIYDHK</sequence>
<evidence type="ECO:0000256" key="1">
    <source>
        <dbReference type="SAM" id="SignalP"/>
    </source>
</evidence>
<dbReference type="Gene3D" id="2.160.20.10">
    <property type="entry name" value="Single-stranded right-handed beta-helix, Pectin lyase-like"/>
    <property type="match status" value="2"/>
</dbReference>
<keyword evidence="4" id="KW-1185">Reference proteome</keyword>
<evidence type="ECO:0000259" key="2">
    <source>
        <dbReference type="Pfam" id="PF13229"/>
    </source>
</evidence>
<accession>U7D412</accession>
<dbReference type="InterPro" id="IPR012334">
    <property type="entry name" value="Pectin_lyas_fold"/>
</dbReference>
<dbReference type="InterPro" id="IPR006626">
    <property type="entry name" value="PbH1"/>
</dbReference>
<protein>
    <recommendedName>
        <fullName evidence="2">Right handed beta helix domain-containing protein</fullName>
    </recommendedName>
</protein>
<dbReference type="EMBL" id="ASJR01000016">
    <property type="protein sequence ID" value="ERP31249.1"/>
    <property type="molecule type" value="Genomic_DNA"/>
</dbReference>
<proteinExistence type="predicted"/>
<gene>
    <name evidence="3" type="ORF">CALK_1867</name>
</gene>
<keyword evidence="1" id="KW-0732">Signal</keyword>
<feature type="domain" description="Right handed beta helix" evidence="2">
    <location>
        <begin position="91"/>
        <end position="222"/>
    </location>
</feature>
<evidence type="ECO:0000313" key="4">
    <source>
        <dbReference type="Proteomes" id="UP000017148"/>
    </source>
</evidence>
<evidence type="ECO:0000313" key="3">
    <source>
        <dbReference type="EMBL" id="ERP31249.1"/>
    </source>
</evidence>
<comment type="caution">
    <text evidence="3">The sequence shown here is derived from an EMBL/GenBank/DDBJ whole genome shotgun (WGS) entry which is preliminary data.</text>
</comment>
<dbReference type="Pfam" id="PF13229">
    <property type="entry name" value="Beta_helix"/>
    <property type="match status" value="1"/>
</dbReference>
<dbReference type="Proteomes" id="UP000017148">
    <property type="component" value="Unassembled WGS sequence"/>
</dbReference>
<dbReference type="InterPro" id="IPR011050">
    <property type="entry name" value="Pectin_lyase_fold/virulence"/>
</dbReference>
<dbReference type="eggNOG" id="COG2885">
    <property type="taxonomic scope" value="Bacteria"/>
</dbReference>
<dbReference type="AlphaFoldDB" id="U7D412"/>
<dbReference type="InterPro" id="IPR039448">
    <property type="entry name" value="Beta_helix"/>
</dbReference>
<reference evidence="3 4" key="1">
    <citation type="journal article" date="2013" name="Environ. Microbiol.">
        <title>Genome analysis of Chitinivibrio alkaliphilus gen. nov., sp. nov., a novel extremely haloalkaliphilic anaerobic chitinolytic bacterium from the candidate phylum Termite Group 3.</title>
        <authorList>
            <person name="Sorokin D.Y."/>
            <person name="Gumerov V.M."/>
            <person name="Rakitin A.L."/>
            <person name="Beletsky A.V."/>
            <person name="Damste J.S."/>
            <person name="Muyzer G."/>
            <person name="Mardanov A.V."/>
            <person name="Ravin N.V."/>
        </authorList>
    </citation>
    <scope>NUCLEOTIDE SEQUENCE [LARGE SCALE GENOMIC DNA]</scope>
    <source>
        <strain evidence="3 4">ACht1</strain>
    </source>
</reference>
<dbReference type="SUPFAM" id="SSF51126">
    <property type="entry name" value="Pectin lyase-like"/>
    <property type="match status" value="1"/>
</dbReference>
<organism evidence="3 4">
    <name type="scientific">Chitinivibrio alkaliphilus ACht1</name>
    <dbReference type="NCBI Taxonomy" id="1313304"/>
    <lineage>
        <taxon>Bacteria</taxon>
        <taxon>Pseudomonadati</taxon>
        <taxon>Fibrobacterota</taxon>
        <taxon>Chitinivibrionia</taxon>
        <taxon>Chitinivibrionales</taxon>
        <taxon>Chitinivibrionaceae</taxon>
        <taxon>Chitinivibrio</taxon>
    </lineage>
</organism>
<name>U7D412_9BACT</name>
<dbReference type="SMART" id="SM00710">
    <property type="entry name" value="PbH1"/>
    <property type="match status" value="3"/>
</dbReference>